<sequence>MLITMVIQMLWDLLNIDCLADSTASLVEQIKKTLSGLDTIFSEFNGNFVATTLGKVNSKVLSPLASIRAEIDKNIDDWKSADQTFNDMMKSLSAEELKATMNDALKKSLSPFSSRLTGVGDNVKSLVPAAQSFKESIQDDKEKKEMKKQQDKSKALIKNILHGPSKGLASNRVKDAVLSE</sequence>
<gene>
    <name evidence="2" type="ORF">EZS28_046041</name>
</gene>
<feature type="chain" id="PRO_5023849745" evidence="1">
    <location>
        <begin position="21"/>
        <end position="180"/>
    </location>
</feature>
<name>A0A5J4TL07_9EUKA</name>
<feature type="signal peptide" evidence="1">
    <location>
        <begin position="1"/>
        <end position="20"/>
    </location>
</feature>
<organism evidence="2 3">
    <name type="scientific">Streblomastix strix</name>
    <dbReference type="NCBI Taxonomy" id="222440"/>
    <lineage>
        <taxon>Eukaryota</taxon>
        <taxon>Metamonada</taxon>
        <taxon>Preaxostyla</taxon>
        <taxon>Oxymonadida</taxon>
        <taxon>Streblomastigidae</taxon>
        <taxon>Streblomastix</taxon>
    </lineage>
</organism>
<proteinExistence type="predicted"/>
<evidence type="ECO:0000313" key="2">
    <source>
        <dbReference type="EMBL" id="KAA6358433.1"/>
    </source>
</evidence>
<protein>
    <submittedName>
        <fullName evidence="2">Uncharacterized protein</fullName>
    </submittedName>
</protein>
<dbReference type="EMBL" id="SNRW01029864">
    <property type="protein sequence ID" value="KAA6358433.1"/>
    <property type="molecule type" value="Genomic_DNA"/>
</dbReference>
<comment type="caution">
    <text evidence="2">The sequence shown here is derived from an EMBL/GenBank/DDBJ whole genome shotgun (WGS) entry which is preliminary data.</text>
</comment>
<reference evidence="2 3" key="1">
    <citation type="submission" date="2019-03" db="EMBL/GenBank/DDBJ databases">
        <title>Single cell metagenomics reveals metabolic interactions within the superorganism composed of flagellate Streblomastix strix and complex community of Bacteroidetes bacteria on its surface.</title>
        <authorList>
            <person name="Treitli S.C."/>
            <person name="Kolisko M."/>
            <person name="Husnik F."/>
            <person name="Keeling P."/>
            <person name="Hampl V."/>
        </authorList>
    </citation>
    <scope>NUCLEOTIDE SEQUENCE [LARGE SCALE GENOMIC DNA]</scope>
    <source>
        <strain evidence="2">ST1C</strain>
    </source>
</reference>
<dbReference type="Proteomes" id="UP000324800">
    <property type="component" value="Unassembled WGS sequence"/>
</dbReference>
<evidence type="ECO:0000313" key="3">
    <source>
        <dbReference type="Proteomes" id="UP000324800"/>
    </source>
</evidence>
<keyword evidence="1" id="KW-0732">Signal</keyword>
<accession>A0A5J4TL07</accession>
<feature type="non-terminal residue" evidence="2">
    <location>
        <position position="180"/>
    </location>
</feature>
<dbReference type="AlphaFoldDB" id="A0A5J4TL07"/>
<evidence type="ECO:0000256" key="1">
    <source>
        <dbReference type="SAM" id="SignalP"/>
    </source>
</evidence>